<dbReference type="PANTHER" id="PTHR48081:SF33">
    <property type="entry name" value="KYNURENINE FORMAMIDASE"/>
    <property type="match status" value="1"/>
</dbReference>
<dbReference type="InterPro" id="IPR050300">
    <property type="entry name" value="GDXG_lipolytic_enzyme"/>
</dbReference>
<keyword evidence="1" id="KW-0378">Hydrolase</keyword>
<dbReference type="PANTHER" id="PTHR48081">
    <property type="entry name" value="AB HYDROLASE SUPERFAMILY PROTEIN C4A8.06C"/>
    <property type="match status" value="1"/>
</dbReference>
<keyword evidence="3" id="KW-1185">Reference proteome</keyword>
<name>A0ABQ9JE51_9CUCU</name>
<dbReference type="Gene3D" id="3.40.50.1820">
    <property type="entry name" value="alpha/beta hydrolase"/>
    <property type="match status" value="1"/>
</dbReference>
<dbReference type="InterPro" id="IPR029058">
    <property type="entry name" value="AB_hydrolase_fold"/>
</dbReference>
<proteinExistence type="predicted"/>
<sequence length="334" mass="38150">MKTQIEIEEAHRQERNGTTYPYMKWLENSSPGQCFTLSPTFVKLLSTICFYVDAPICVYVHGGYWQEEAINHRNNVFPTKCLHKNGIKSIFIGYELCPHVTIEEMVRNIEKAVGRCLDYGKTHKTRNVDWLVTTSWSTYGPGNLLFPTRRLWSVRVLDGSGRYECWTVLLDSAWLWLSVGDAAELELGLYLIGHSAGAHLMTMLFTTFIPSLSEEDQLLFKGAFLICGLYDLTPLVKTRANEALELDEDSAREVSPLHRRLSAIGTNFYVIVAQHDSPVFFKQGRQFHDHLLGFGLSSKYVSVENVDHYEIIENLINEEFQLTQIIIQTVTTQA</sequence>
<reference evidence="2" key="1">
    <citation type="journal article" date="2023" name="Insect Mol. Biol.">
        <title>Genome sequencing provides insights into the evolution of gene families encoding plant cell wall-degrading enzymes in longhorned beetles.</title>
        <authorList>
            <person name="Shin N.R."/>
            <person name="Okamura Y."/>
            <person name="Kirsch R."/>
            <person name="Pauchet Y."/>
        </authorList>
    </citation>
    <scope>NUCLEOTIDE SEQUENCE</scope>
    <source>
        <strain evidence="2">MMC_N1</strain>
    </source>
</reference>
<organism evidence="2 3">
    <name type="scientific">Molorchus minor</name>
    <dbReference type="NCBI Taxonomy" id="1323400"/>
    <lineage>
        <taxon>Eukaryota</taxon>
        <taxon>Metazoa</taxon>
        <taxon>Ecdysozoa</taxon>
        <taxon>Arthropoda</taxon>
        <taxon>Hexapoda</taxon>
        <taxon>Insecta</taxon>
        <taxon>Pterygota</taxon>
        <taxon>Neoptera</taxon>
        <taxon>Endopterygota</taxon>
        <taxon>Coleoptera</taxon>
        <taxon>Polyphaga</taxon>
        <taxon>Cucujiformia</taxon>
        <taxon>Chrysomeloidea</taxon>
        <taxon>Cerambycidae</taxon>
        <taxon>Lamiinae</taxon>
        <taxon>Monochamini</taxon>
        <taxon>Molorchus</taxon>
    </lineage>
</organism>
<evidence type="ECO:0000256" key="1">
    <source>
        <dbReference type="ARBA" id="ARBA00022801"/>
    </source>
</evidence>
<dbReference type="SUPFAM" id="SSF53474">
    <property type="entry name" value="alpha/beta-Hydrolases"/>
    <property type="match status" value="1"/>
</dbReference>
<comment type="caution">
    <text evidence="2">The sequence shown here is derived from an EMBL/GenBank/DDBJ whole genome shotgun (WGS) entry which is preliminary data.</text>
</comment>
<gene>
    <name evidence="2" type="ORF">NQ317_013697</name>
</gene>
<evidence type="ECO:0000313" key="3">
    <source>
        <dbReference type="Proteomes" id="UP001162164"/>
    </source>
</evidence>
<evidence type="ECO:0008006" key="4">
    <source>
        <dbReference type="Google" id="ProtNLM"/>
    </source>
</evidence>
<accession>A0ABQ9JE51</accession>
<protein>
    <recommendedName>
        <fullName evidence="4">Kynurenine formamidase</fullName>
    </recommendedName>
</protein>
<evidence type="ECO:0000313" key="2">
    <source>
        <dbReference type="EMBL" id="KAJ8976476.1"/>
    </source>
</evidence>
<dbReference type="EMBL" id="JAPWTJ010000666">
    <property type="protein sequence ID" value="KAJ8976476.1"/>
    <property type="molecule type" value="Genomic_DNA"/>
</dbReference>
<dbReference type="Proteomes" id="UP001162164">
    <property type="component" value="Unassembled WGS sequence"/>
</dbReference>